<reference evidence="2 3" key="1">
    <citation type="journal article" date="2020" name="Fungal Divers.">
        <title>Resolving the Mortierellaceae phylogeny through synthesis of multi-gene phylogenetics and phylogenomics.</title>
        <authorList>
            <person name="Vandepol N."/>
            <person name="Liber J."/>
            <person name="Desiro A."/>
            <person name="Na H."/>
            <person name="Kennedy M."/>
            <person name="Barry K."/>
            <person name="Grigoriev I.V."/>
            <person name="Miller A.N."/>
            <person name="O'Donnell K."/>
            <person name="Stajich J.E."/>
            <person name="Bonito G."/>
        </authorList>
    </citation>
    <scope>NUCLEOTIDE SEQUENCE [LARGE SCALE GENOMIC DNA]</scope>
    <source>
        <strain evidence="2 3">AD045</strain>
    </source>
</reference>
<keyword evidence="3" id="KW-1185">Reference proteome</keyword>
<evidence type="ECO:0000313" key="2">
    <source>
        <dbReference type="EMBL" id="KAG0285341.1"/>
    </source>
</evidence>
<name>A0ABQ7JUS9_9FUNG</name>
<feature type="compositionally biased region" description="Low complexity" evidence="1">
    <location>
        <begin position="129"/>
        <end position="151"/>
    </location>
</feature>
<organism evidence="2 3">
    <name type="scientific">Linnemannia gamsii</name>
    <dbReference type="NCBI Taxonomy" id="64522"/>
    <lineage>
        <taxon>Eukaryota</taxon>
        <taxon>Fungi</taxon>
        <taxon>Fungi incertae sedis</taxon>
        <taxon>Mucoromycota</taxon>
        <taxon>Mortierellomycotina</taxon>
        <taxon>Mortierellomycetes</taxon>
        <taxon>Mortierellales</taxon>
        <taxon>Mortierellaceae</taxon>
        <taxon>Linnemannia</taxon>
    </lineage>
</organism>
<protein>
    <submittedName>
        <fullName evidence="2">Uncharacterized protein</fullName>
    </submittedName>
</protein>
<evidence type="ECO:0000256" key="1">
    <source>
        <dbReference type="SAM" id="MobiDB-lite"/>
    </source>
</evidence>
<proteinExistence type="predicted"/>
<sequence length="161" mass="17432">MAGAAYGKQIVPYSVPPTAGDAYFNSFDTAVNRGHIQPPVQCVQYEKPQLLVVQQKVQYDPQYSLAYAQQPNQGCIRHDQGGYQPPTFVLPPPSVSLKAREEPSPYRLFRPAVPASELVDLPMSATACSSPDVSPSSYRDSSYPPGSSESSNAKPDKTSVP</sequence>
<feature type="region of interest" description="Disordered" evidence="1">
    <location>
        <begin position="125"/>
        <end position="161"/>
    </location>
</feature>
<comment type="caution">
    <text evidence="2">The sequence shown here is derived from an EMBL/GenBank/DDBJ whole genome shotgun (WGS) entry which is preliminary data.</text>
</comment>
<dbReference type="EMBL" id="JAAAIM010000675">
    <property type="protein sequence ID" value="KAG0285341.1"/>
    <property type="molecule type" value="Genomic_DNA"/>
</dbReference>
<accession>A0ABQ7JUS9</accession>
<dbReference type="Proteomes" id="UP001194696">
    <property type="component" value="Unassembled WGS sequence"/>
</dbReference>
<gene>
    <name evidence="2" type="ORF">BGZ96_010373</name>
</gene>
<evidence type="ECO:0000313" key="3">
    <source>
        <dbReference type="Proteomes" id="UP001194696"/>
    </source>
</evidence>